<proteinExistence type="predicted"/>
<dbReference type="SUPFAM" id="SSF52141">
    <property type="entry name" value="Uracil-DNA glycosylase-like"/>
    <property type="match status" value="1"/>
</dbReference>
<organism evidence="2 3">
    <name type="scientific">Arcticibacter pallidicorallinus</name>
    <dbReference type="NCBI Taxonomy" id="1259464"/>
    <lineage>
        <taxon>Bacteria</taxon>
        <taxon>Pseudomonadati</taxon>
        <taxon>Bacteroidota</taxon>
        <taxon>Sphingobacteriia</taxon>
        <taxon>Sphingobacteriales</taxon>
        <taxon>Sphingobacteriaceae</taxon>
        <taxon>Arcticibacter</taxon>
    </lineage>
</organism>
<evidence type="ECO:0000259" key="1">
    <source>
        <dbReference type="SMART" id="SM00986"/>
    </source>
</evidence>
<dbReference type="SMART" id="SM00986">
    <property type="entry name" value="UDG"/>
    <property type="match status" value="1"/>
</dbReference>
<dbReference type="PANTHER" id="PTHR42160">
    <property type="entry name" value="URACIL-DNA GLYCOSYLASE SUPERFAMILY PROTEIN"/>
    <property type="match status" value="1"/>
</dbReference>
<name>A0A2T0UBB2_9SPHI</name>
<feature type="domain" description="Uracil-DNA glycosylase-like" evidence="1">
    <location>
        <begin position="25"/>
        <end position="182"/>
    </location>
</feature>
<gene>
    <name evidence="2" type="ORF">B0I27_101150</name>
</gene>
<keyword evidence="3" id="KW-1185">Reference proteome</keyword>
<dbReference type="InterPro" id="IPR047124">
    <property type="entry name" value="HI_0220.2"/>
</dbReference>
<dbReference type="InterPro" id="IPR036895">
    <property type="entry name" value="Uracil-DNA_glycosylase-like_sf"/>
</dbReference>
<dbReference type="SMART" id="SM00987">
    <property type="entry name" value="UreE_C"/>
    <property type="match status" value="1"/>
</dbReference>
<dbReference type="RefSeq" id="WP_106290404.1">
    <property type="nucleotide sequence ID" value="NZ_PVTH01000001.1"/>
</dbReference>
<accession>A0A2T0UBB2</accession>
<sequence length="204" mass="23179">MEELLRDILACTFCKEHLQAGVRPVVQIGKSSKVIIIGQAPGRRVHETGIPWNDASGKTLRQWLNVDTATFYNPEMFSIMPMGFCYPGKGKSGDLPPMPQCAGLWHTKILEIFTSAPLVLLIGQYAQRYYLGTKYKGNLTDTVRSFREYYPDFFPLPHPSPRNQNWVKVNPWFVQDVIPELREKLNSLGVTRLPEDVPALTSQK</sequence>
<evidence type="ECO:0000313" key="3">
    <source>
        <dbReference type="Proteomes" id="UP000238034"/>
    </source>
</evidence>
<dbReference type="InterPro" id="IPR005122">
    <property type="entry name" value="Uracil-DNA_glycosylase-like"/>
</dbReference>
<dbReference type="EMBL" id="PVTH01000001">
    <property type="protein sequence ID" value="PRY55182.1"/>
    <property type="molecule type" value="Genomic_DNA"/>
</dbReference>
<comment type="caution">
    <text evidence="2">The sequence shown here is derived from an EMBL/GenBank/DDBJ whole genome shotgun (WGS) entry which is preliminary data.</text>
</comment>
<dbReference type="PANTHER" id="PTHR42160:SF1">
    <property type="entry name" value="URACIL-DNA GLYCOSYLASE SUPERFAMILY PROTEIN"/>
    <property type="match status" value="1"/>
</dbReference>
<dbReference type="AlphaFoldDB" id="A0A2T0UBB2"/>
<dbReference type="Proteomes" id="UP000238034">
    <property type="component" value="Unassembled WGS sequence"/>
</dbReference>
<protein>
    <submittedName>
        <fullName evidence="2">Uracil-DNA glycosylase</fullName>
    </submittedName>
</protein>
<evidence type="ECO:0000313" key="2">
    <source>
        <dbReference type="EMBL" id="PRY55182.1"/>
    </source>
</evidence>
<dbReference type="CDD" id="cd10033">
    <property type="entry name" value="UDG_like"/>
    <property type="match status" value="1"/>
</dbReference>
<dbReference type="Gene3D" id="3.40.470.10">
    <property type="entry name" value="Uracil-DNA glycosylase-like domain"/>
    <property type="match status" value="1"/>
</dbReference>
<reference evidence="2 3" key="1">
    <citation type="submission" date="2018-03" db="EMBL/GenBank/DDBJ databases">
        <title>Genomic Encyclopedia of Type Strains, Phase III (KMG-III): the genomes of soil and plant-associated and newly described type strains.</title>
        <authorList>
            <person name="Whitman W."/>
        </authorList>
    </citation>
    <scope>NUCLEOTIDE SEQUENCE [LARGE SCALE GENOMIC DNA]</scope>
    <source>
        <strain evidence="2 3">CGMCC 1.9313</strain>
    </source>
</reference>
<dbReference type="OrthoDB" id="9789139at2"/>
<dbReference type="Pfam" id="PF03167">
    <property type="entry name" value="UDG"/>
    <property type="match status" value="1"/>
</dbReference>